<dbReference type="InterPro" id="IPR029061">
    <property type="entry name" value="THDP-binding"/>
</dbReference>
<sequence>MADLALLLEFYENLVKSRRFDELLWDAYVNGKPLGMTHLGIGEEAVGTATMKVFRETDIVCPHHRSHAHILMRGCDIKAMLSETLLKATGTCKGKAGEAHFVDAAKNLYILGGTLGPCYTVPVGFAYDFKQEGKGNIAVAYSGDGSTCEGAFYEGVNMAAAFKLPVLFIIQNNFFAISEDFRKMTGLNRLSTRAQGFGIPGVTVENGNDVEEVYEATKKAAEYVRAGNGPMILEIMTWRKMGHGPNESGTKYKDPEEQKAWLAKDPIKLLTAKLKEQYHVTDEQLKAIDDRVETLLQDAWEYAENAPYSEPEVAMQHIYAGC</sequence>
<comment type="caution">
    <text evidence="5">The sequence shown here is derived from an EMBL/GenBank/DDBJ whole genome shotgun (WGS) entry which is preliminary data.</text>
</comment>
<protein>
    <submittedName>
        <fullName evidence="5">Thiamine pyrophosphate-dependent dehydrogenase E1 component subunit alpha</fullName>
    </submittedName>
</protein>
<dbReference type="AlphaFoldDB" id="A0A415E5Q2"/>
<dbReference type="Pfam" id="PF00676">
    <property type="entry name" value="E1_dh"/>
    <property type="match status" value="1"/>
</dbReference>
<feature type="domain" description="Dehydrogenase E1 component" evidence="4">
    <location>
        <begin position="16"/>
        <end position="312"/>
    </location>
</feature>
<dbReference type="CDD" id="cd02000">
    <property type="entry name" value="TPP_E1_PDC_ADC_BCADC"/>
    <property type="match status" value="1"/>
</dbReference>
<dbReference type="Gene3D" id="3.40.50.970">
    <property type="match status" value="1"/>
</dbReference>
<gene>
    <name evidence="5" type="ORF">DW099_00280</name>
</gene>
<keyword evidence="2" id="KW-0560">Oxidoreductase</keyword>
<dbReference type="Proteomes" id="UP000284841">
    <property type="component" value="Unassembled WGS sequence"/>
</dbReference>
<reference evidence="5 6" key="1">
    <citation type="submission" date="2018-08" db="EMBL/GenBank/DDBJ databases">
        <title>A genome reference for cultivated species of the human gut microbiota.</title>
        <authorList>
            <person name="Zou Y."/>
            <person name="Xue W."/>
            <person name="Luo G."/>
        </authorList>
    </citation>
    <scope>NUCLEOTIDE SEQUENCE [LARGE SCALE GENOMIC DNA]</scope>
    <source>
        <strain evidence="5 6">AM07-24</strain>
    </source>
</reference>
<evidence type="ECO:0000256" key="1">
    <source>
        <dbReference type="ARBA" id="ARBA00001964"/>
    </source>
</evidence>
<dbReference type="SUPFAM" id="SSF52518">
    <property type="entry name" value="Thiamin diphosphate-binding fold (THDP-binding)"/>
    <property type="match status" value="1"/>
</dbReference>
<proteinExistence type="predicted"/>
<dbReference type="GO" id="GO:0004739">
    <property type="term" value="F:pyruvate dehydrogenase (acetyl-transferring) activity"/>
    <property type="evidence" value="ECO:0007669"/>
    <property type="project" value="TreeGrafter"/>
</dbReference>
<evidence type="ECO:0000259" key="4">
    <source>
        <dbReference type="Pfam" id="PF00676"/>
    </source>
</evidence>
<dbReference type="RefSeq" id="WP_118333081.1">
    <property type="nucleotide sequence ID" value="NZ_AP025567.1"/>
</dbReference>
<evidence type="ECO:0000256" key="3">
    <source>
        <dbReference type="ARBA" id="ARBA00023052"/>
    </source>
</evidence>
<organism evidence="5 6">
    <name type="scientific">Emergencia timonensis</name>
    <dbReference type="NCBI Taxonomy" id="1776384"/>
    <lineage>
        <taxon>Bacteria</taxon>
        <taxon>Bacillati</taxon>
        <taxon>Bacillota</taxon>
        <taxon>Clostridia</taxon>
        <taxon>Peptostreptococcales</taxon>
        <taxon>Anaerovoracaceae</taxon>
        <taxon>Emergencia</taxon>
    </lineage>
</organism>
<comment type="cofactor">
    <cofactor evidence="1">
        <name>thiamine diphosphate</name>
        <dbReference type="ChEBI" id="CHEBI:58937"/>
    </cofactor>
</comment>
<dbReference type="STRING" id="1776384.GCA_900086585_02278"/>
<dbReference type="InterPro" id="IPR001017">
    <property type="entry name" value="DH_E1"/>
</dbReference>
<dbReference type="InterPro" id="IPR050642">
    <property type="entry name" value="PDH_E1_Alpha_Subunit"/>
</dbReference>
<keyword evidence="3" id="KW-0786">Thiamine pyrophosphate</keyword>
<name>A0A415E5Q2_9FIRM</name>
<accession>A0A415E5Q2</accession>
<keyword evidence="6" id="KW-1185">Reference proteome</keyword>
<evidence type="ECO:0000313" key="6">
    <source>
        <dbReference type="Proteomes" id="UP000284841"/>
    </source>
</evidence>
<evidence type="ECO:0000256" key="2">
    <source>
        <dbReference type="ARBA" id="ARBA00023002"/>
    </source>
</evidence>
<dbReference type="PANTHER" id="PTHR11516">
    <property type="entry name" value="PYRUVATE DEHYDROGENASE E1 COMPONENT, ALPHA SUBUNIT BACTERIAL AND ORGANELLAR"/>
    <property type="match status" value="1"/>
</dbReference>
<dbReference type="PANTHER" id="PTHR11516:SF60">
    <property type="entry name" value="PYRUVATE DEHYDROGENASE E1 COMPONENT SUBUNIT ALPHA"/>
    <property type="match status" value="1"/>
</dbReference>
<dbReference type="OrthoDB" id="9766715at2"/>
<dbReference type="EMBL" id="QRMS01000001">
    <property type="protein sequence ID" value="RHJ89049.1"/>
    <property type="molecule type" value="Genomic_DNA"/>
</dbReference>
<dbReference type="GO" id="GO:0006086">
    <property type="term" value="P:pyruvate decarboxylation to acetyl-CoA"/>
    <property type="evidence" value="ECO:0007669"/>
    <property type="project" value="TreeGrafter"/>
</dbReference>
<evidence type="ECO:0000313" key="5">
    <source>
        <dbReference type="EMBL" id="RHJ89049.1"/>
    </source>
</evidence>